<dbReference type="AlphaFoldDB" id="A0A3M7TA21"/>
<proteinExistence type="predicted"/>
<evidence type="ECO:0000313" key="3">
    <source>
        <dbReference type="Proteomes" id="UP000276133"/>
    </source>
</evidence>
<protein>
    <submittedName>
        <fullName evidence="2">Uncharacterized protein</fullName>
    </submittedName>
</protein>
<dbReference type="Proteomes" id="UP000276133">
    <property type="component" value="Unassembled WGS sequence"/>
</dbReference>
<keyword evidence="3" id="KW-1185">Reference proteome</keyword>
<gene>
    <name evidence="2" type="ORF">BpHYR1_048010</name>
</gene>
<organism evidence="2 3">
    <name type="scientific">Brachionus plicatilis</name>
    <name type="common">Marine rotifer</name>
    <name type="synonym">Brachionus muelleri</name>
    <dbReference type="NCBI Taxonomy" id="10195"/>
    <lineage>
        <taxon>Eukaryota</taxon>
        <taxon>Metazoa</taxon>
        <taxon>Spiralia</taxon>
        <taxon>Gnathifera</taxon>
        <taxon>Rotifera</taxon>
        <taxon>Eurotatoria</taxon>
        <taxon>Monogononta</taxon>
        <taxon>Pseudotrocha</taxon>
        <taxon>Ploima</taxon>
        <taxon>Brachionidae</taxon>
        <taxon>Brachionus</taxon>
    </lineage>
</organism>
<evidence type="ECO:0000313" key="2">
    <source>
        <dbReference type="EMBL" id="RNA44748.1"/>
    </source>
</evidence>
<evidence type="ECO:0000256" key="1">
    <source>
        <dbReference type="SAM" id="Phobius"/>
    </source>
</evidence>
<comment type="caution">
    <text evidence="2">The sequence shown here is derived from an EMBL/GenBank/DDBJ whole genome shotgun (WGS) entry which is preliminary data.</text>
</comment>
<sequence length="140" mass="16017">MIEHDKTAKLQFLFLLIEFLCGQFLGLNILLNIDSKKFKKNKKPLSLALWSVSLHQLLELLIHLTYNSSSNAVKFDGAFSLEAILTVISHKLCSTISSCLGSIIFQTFCDRSINNFTRDVVYQTIETHFDLTFLTRKKLD</sequence>
<feature type="transmembrane region" description="Helical" evidence="1">
    <location>
        <begin position="12"/>
        <end position="33"/>
    </location>
</feature>
<reference evidence="2 3" key="1">
    <citation type="journal article" date="2018" name="Sci. Rep.">
        <title>Genomic signatures of local adaptation to the degree of environmental predictability in rotifers.</title>
        <authorList>
            <person name="Franch-Gras L."/>
            <person name="Hahn C."/>
            <person name="Garcia-Roger E.M."/>
            <person name="Carmona M.J."/>
            <person name="Serra M."/>
            <person name="Gomez A."/>
        </authorList>
    </citation>
    <scope>NUCLEOTIDE SEQUENCE [LARGE SCALE GENOMIC DNA]</scope>
    <source>
        <strain evidence="2">HYR1</strain>
    </source>
</reference>
<keyword evidence="1" id="KW-0472">Membrane</keyword>
<accession>A0A3M7TA21</accession>
<name>A0A3M7TA21_BRAPC</name>
<keyword evidence="1" id="KW-0812">Transmembrane</keyword>
<keyword evidence="1" id="KW-1133">Transmembrane helix</keyword>
<dbReference type="EMBL" id="REGN01000060">
    <property type="protein sequence ID" value="RNA44748.1"/>
    <property type="molecule type" value="Genomic_DNA"/>
</dbReference>